<sequence length="211" mass="23490">MLFFGSLTLLLSSGLPLYFFFGNGGSSEADWNGRVGEMRALGPQFGSGLGGQPEIGVKSAEIMESSYAVDSYGNKYRVFAAEITWNDASVQSEFSCKVSYINDQNQQEWRLRTTAPAVEYRGEIELPKTFVPRGSFFSTHREDACGILRDQQFSAKHHREQDGPASPSEQDTRRSVTEYIPLPEDLEIDRIIVEVNKPGDVDGDKSEFAVN</sequence>
<feature type="region of interest" description="Disordered" evidence="1">
    <location>
        <begin position="154"/>
        <end position="175"/>
    </location>
</feature>
<evidence type="ECO:0000313" key="3">
    <source>
        <dbReference type="Proteomes" id="UP000603369"/>
    </source>
</evidence>
<organism evidence="2 3">
    <name type="scientific">Corynebacterium tuberculostearicum</name>
    <dbReference type="NCBI Taxonomy" id="38304"/>
    <lineage>
        <taxon>Bacteria</taxon>
        <taxon>Bacillati</taxon>
        <taxon>Actinomycetota</taxon>
        <taxon>Actinomycetes</taxon>
        <taxon>Mycobacteriales</taxon>
        <taxon>Corynebacteriaceae</taxon>
        <taxon>Corynebacterium</taxon>
    </lineage>
</organism>
<evidence type="ECO:0000256" key="1">
    <source>
        <dbReference type="SAM" id="MobiDB-lite"/>
    </source>
</evidence>
<dbReference type="AlphaFoldDB" id="A0A8I1HVM2"/>
<accession>A0A8I1HVM2</accession>
<evidence type="ECO:0000313" key="2">
    <source>
        <dbReference type="EMBL" id="MBK3428055.1"/>
    </source>
</evidence>
<protein>
    <submittedName>
        <fullName evidence="2">Uncharacterized protein</fullName>
    </submittedName>
</protein>
<reference evidence="2 3" key="1">
    <citation type="submission" date="2020-12" db="EMBL/GenBank/DDBJ databases">
        <title>Draft genome sequence of the commensal strain Corynebacterium tuberculostearicum MFP09/CIP 102622 isolated from human skin.</title>
        <authorList>
            <person name="Boukerb A.M."/>
            <person name="Janvier X."/>
            <person name="Feuilloley M.G.J."/>
            <person name="Groboillot A."/>
        </authorList>
    </citation>
    <scope>NUCLEOTIDE SEQUENCE [LARGE SCALE GENOMIC DNA]</scope>
    <source>
        <strain evidence="2 3">CIP 102622</strain>
    </source>
</reference>
<keyword evidence="3" id="KW-1185">Reference proteome</keyword>
<dbReference type="RefSeq" id="WP_200435767.1">
    <property type="nucleotide sequence ID" value="NZ_JAEHFL010000007.1"/>
</dbReference>
<gene>
    <name evidence="2" type="ORF">JDP02_05935</name>
</gene>
<name>A0A8I1HVM2_9CORY</name>
<proteinExistence type="predicted"/>
<dbReference type="EMBL" id="JAEHFL010000007">
    <property type="protein sequence ID" value="MBK3428055.1"/>
    <property type="molecule type" value="Genomic_DNA"/>
</dbReference>
<comment type="caution">
    <text evidence="2">The sequence shown here is derived from an EMBL/GenBank/DDBJ whole genome shotgun (WGS) entry which is preliminary data.</text>
</comment>
<dbReference type="Proteomes" id="UP000603369">
    <property type="component" value="Unassembled WGS sequence"/>
</dbReference>